<organism evidence="11 12">
    <name type="scientific">Araneus ventricosus</name>
    <name type="common">Orbweaver spider</name>
    <name type="synonym">Epeira ventricosa</name>
    <dbReference type="NCBI Taxonomy" id="182803"/>
    <lineage>
        <taxon>Eukaryota</taxon>
        <taxon>Metazoa</taxon>
        <taxon>Ecdysozoa</taxon>
        <taxon>Arthropoda</taxon>
        <taxon>Chelicerata</taxon>
        <taxon>Arachnida</taxon>
        <taxon>Araneae</taxon>
        <taxon>Araneomorphae</taxon>
        <taxon>Entelegynae</taxon>
        <taxon>Araneoidea</taxon>
        <taxon>Araneidae</taxon>
        <taxon>Araneus</taxon>
    </lineage>
</organism>
<evidence type="ECO:0000256" key="3">
    <source>
        <dbReference type="ARBA" id="ARBA00022679"/>
    </source>
</evidence>
<dbReference type="InterPro" id="IPR043502">
    <property type="entry name" value="DNA/RNA_pol_sf"/>
</dbReference>
<name>A0A4Y2M593_ARAVE</name>
<feature type="compositionally biased region" description="Basic and acidic residues" evidence="9">
    <location>
        <begin position="1"/>
        <end position="10"/>
    </location>
</feature>
<sequence>MFKKPRDYRHYSQRSLEIDIDNIEDEEDQPGPSSDGGVFVEGNAPENLENAVIIDEGNRRINRRYNAEEVTFQARIDTQQIPPRLRMTPLVDAVEAVRQLISILILRCTRNLRPTDLIRFCFDAIDLDRPVSTTLMLVSTLTVESVVAPIMRVLQSYKHLKLEHGVTVDVIIIHRDVGAGRGRKVFNIDIGRLSKRSILHIEPDELGLCCAKAILYALAHLENDRASINAMRDKRRLTLLNRAKTLHNDAGVPLGPCTYKEIKMFEDWLNVQIVVISSESLNKVAYKGENRSRRINLYLHNDHYDVIKSLKGFYGADHYCESCDKPYCRIEDHRCPNACHVCLRMDCMPGEMKRCGECDRLCQSEECFLSHKATPGRRKVSLCDKMYQCRRCGKVILRRYCPKESHQCGATKCPSCKYYVLATDHYCFLQTVAPKAHSDRLIFFHFETDQSSGILVVNFAIAQYFSGEEFVFKGYNSCQKFCSWLFSPVHKNFTAIAHNMKGFDGQFIMAWMLQQGVAPGVIPNGSKLMLITHTALNIKIIDSFNFLSMALSKLPSCFGLSELKKGFFPHLFNIRDNQQFVGPIPDANHDAIRWLDYVALKEDISIKHGMNQTGEQIVNGISVDGYCDETKTIYQFHGCFFHGCPDCFDGDALNPLLGLTMNTLFENTKALSTKLQKAGHVIVEKWEHEFRKEIELDAELQKFVQSHELKERLNPRDAFFGGRTNAVKLYYEGEAKYVDFTSLYPWVNKYCKYPVGHPEIITDDFGSIDEYFGLAMCKVLPPRGLYLPVLPIRCKGKLMFPLCNTCVESLNQNPCFHNDEERAIIGTWVTE</sequence>
<accession>A0A4Y2M593</accession>
<evidence type="ECO:0000256" key="4">
    <source>
        <dbReference type="ARBA" id="ARBA00022695"/>
    </source>
</evidence>
<evidence type="ECO:0000313" key="12">
    <source>
        <dbReference type="Proteomes" id="UP000499080"/>
    </source>
</evidence>
<evidence type="ECO:0000256" key="2">
    <source>
        <dbReference type="ARBA" id="ARBA00012417"/>
    </source>
</evidence>
<evidence type="ECO:0000256" key="7">
    <source>
        <dbReference type="ARBA" id="ARBA00023125"/>
    </source>
</evidence>
<feature type="domain" description="DNA-directed DNA polymerase family B mitochondria/virus" evidence="10">
    <location>
        <begin position="491"/>
        <end position="573"/>
    </location>
</feature>
<evidence type="ECO:0000256" key="5">
    <source>
        <dbReference type="ARBA" id="ARBA00022705"/>
    </source>
</evidence>
<comment type="similarity">
    <text evidence="1">Belongs to the DNA polymerase type-B family.</text>
</comment>
<feature type="region of interest" description="Disordered" evidence="9">
    <location>
        <begin position="1"/>
        <end position="41"/>
    </location>
</feature>
<dbReference type="Gene3D" id="3.30.420.10">
    <property type="entry name" value="Ribonuclease H-like superfamily/Ribonuclease H"/>
    <property type="match status" value="1"/>
</dbReference>
<dbReference type="InterPro" id="IPR012337">
    <property type="entry name" value="RNaseH-like_sf"/>
</dbReference>
<dbReference type="OrthoDB" id="6421747at2759"/>
<keyword evidence="3" id="KW-0808">Transferase</keyword>
<gene>
    <name evidence="11" type="ORF">AVEN_102373_1</name>
</gene>
<proteinExistence type="inferred from homology"/>
<keyword evidence="6" id="KW-0239">DNA-directed DNA polymerase</keyword>
<evidence type="ECO:0000259" key="10">
    <source>
        <dbReference type="Pfam" id="PF03175"/>
    </source>
</evidence>
<protein>
    <recommendedName>
        <fullName evidence="2">DNA-directed DNA polymerase</fullName>
        <ecNumber evidence="2">2.7.7.7</ecNumber>
    </recommendedName>
</protein>
<evidence type="ECO:0000256" key="9">
    <source>
        <dbReference type="SAM" id="MobiDB-lite"/>
    </source>
</evidence>
<keyword evidence="5" id="KW-0235">DNA replication</keyword>
<reference evidence="11 12" key="1">
    <citation type="journal article" date="2019" name="Sci. Rep.">
        <title>Orb-weaving spider Araneus ventricosus genome elucidates the spidroin gene catalogue.</title>
        <authorList>
            <person name="Kono N."/>
            <person name="Nakamura H."/>
            <person name="Ohtoshi R."/>
            <person name="Moran D.A.P."/>
            <person name="Shinohara A."/>
            <person name="Yoshida Y."/>
            <person name="Fujiwara M."/>
            <person name="Mori M."/>
            <person name="Tomita M."/>
            <person name="Arakawa K."/>
        </authorList>
    </citation>
    <scope>NUCLEOTIDE SEQUENCE [LARGE SCALE GENOMIC DNA]</scope>
</reference>
<keyword evidence="4" id="KW-0548">Nucleotidyltransferase</keyword>
<feature type="domain" description="DNA-directed DNA polymerase family B mitochondria/virus" evidence="10">
    <location>
        <begin position="704"/>
        <end position="801"/>
    </location>
</feature>
<dbReference type="GO" id="GO:0042575">
    <property type="term" value="C:DNA polymerase complex"/>
    <property type="evidence" value="ECO:0007669"/>
    <property type="project" value="UniProtKB-ARBA"/>
</dbReference>
<dbReference type="Proteomes" id="UP000499080">
    <property type="component" value="Unassembled WGS sequence"/>
</dbReference>
<feature type="compositionally biased region" description="Acidic residues" evidence="9">
    <location>
        <begin position="18"/>
        <end position="29"/>
    </location>
</feature>
<dbReference type="GO" id="GO:0006260">
    <property type="term" value="P:DNA replication"/>
    <property type="evidence" value="ECO:0007669"/>
    <property type="project" value="UniProtKB-KW"/>
</dbReference>
<evidence type="ECO:0000256" key="6">
    <source>
        <dbReference type="ARBA" id="ARBA00022932"/>
    </source>
</evidence>
<dbReference type="GO" id="GO:0000166">
    <property type="term" value="F:nucleotide binding"/>
    <property type="evidence" value="ECO:0007669"/>
    <property type="project" value="InterPro"/>
</dbReference>
<dbReference type="PANTHER" id="PTHR33568:SF3">
    <property type="entry name" value="DNA-DIRECTED DNA POLYMERASE"/>
    <property type="match status" value="1"/>
</dbReference>
<comment type="caution">
    <text evidence="11">The sequence shown here is derived from an EMBL/GenBank/DDBJ whole genome shotgun (WGS) entry which is preliminary data.</text>
</comment>
<evidence type="ECO:0000256" key="8">
    <source>
        <dbReference type="ARBA" id="ARBA00049244"/>
    </source>
</evidence>
<dbReference type="InterPro" id="IPR004868">
    <property type="entry name" value="DNA-dir_DNA_pol_B_mt/vir"/>
</dbReference>
<evidence type="ECO:0000313" key="11">
    <source>
        <dbReference type="EMBL" id="GBN20817.1"/>
    </source>
</evidence>
<dbReference type="InterPro" id="IPR036397">
    <property type="entry name" value="RNaseH_sf"/>
</dbReference>
<dbReference type="Gene3D" id="3.40.960.10">
    <property type="entry name" value="VSR Endonuclease"/>
    <property type="match status" value="1"/>
</dbReference>
<feature type="non-terminal residue" evidence="11">
    <location>
        <position position="831"/>
    </location>
</feature>
<dbReference type="Pfam" id="PF03175">
    <property type="entry name" value="DNA_pol_B_2"/>
    <property type="match status" value="2"/>
</dbReference>
<dbReference type="SUPFAM" id="SSF56672">
    <property type="entry name" value="DNA/RNA polymerases"/>
    <property type="match status" value="1"/>
</dbReference>
<dbReference type="EMBL" id="BGPR01121193">
    <property type="protein sequence ID" value="GBN20817.1"/>
    <property type="molecule type" value="Genomic_DNA"/>
</dbReference>
<dbReference type="GO" id="GO:0003677">
    <property type="term" value="F:DNA binding"/>
    <property type="evidence" value="ECO:0007669"/>
    <property type="project" value="UniProtKB-KW"/>
</dbReference>
<keyword evidence="7" id="KW-0238">DNA-binding</keyword>
<keyword evidence="12" id="KW-1185">Reference proteome</keyword>
<dbReference type="GO" id="GO:0003887">
    <property type="term" value="F:DNA-directed DNA polymerase activity"/>
    <property type="evidence" value="ECO:0007669"/>
    <property type="project" value="UniProtKB-KW"/>
</dbReference>
<evidence type="ECO:0000256" key="1">
    <source>
        <dbReference type="ARBA" id="ARBA00005755"/>
    </source>
</evidence>
<dbReference type="AlphaFoldDB" id="A0A4Y2M593"/>
<dbReference type="SUPFAM" id="SSF53098">
    <property type="entry name" value="Ribonuclease H-like"/>
    <property type="match status" value="1"/>
</dbReference>
<dbReference type="EC" id="2.7.7.7" evidence="2"/>
<comment type="catalytic activity">
    <reaction evidence="8">
        <text>DNA(n) + a 2'-deoxyribonucleoside 5'-triphosphate = DNA(n+1) + diphosphate</text>
        <dbReference type="Rhea" id="RHEA:22508"/>
        <dbReference type="Rhea" id="RHEA-COMP:17339"/>
        <dbReference type="Rhea" id="RHEA-COMP:17340"/>
        <dbReference type="ChEBI" id="CHEBI:33019"/>
        <dbReference type="ChEBI" id="CHEBI:61560"/>
        <dbReference type="ChEBI" id="CHEBI:173112"/>
        <dbReference type="EC" id="2.7.7.7"/>
    </reaction>
</comment>
<dbReference type="PANTHER" id="PTHR33568">
    <property type="entry name" value="DNA POLYMERASE"/>
    <property type="match status" value="1"/>
</dbReference>